<gene>
    <name evidence="2" type="ORF">D7M11_21330</name>
</gene>
<protein>
    <submittedName>
        <fullName evidence="2">DNA-binding protein</fullName>
    </submittedName>
</protein>
<dbReference type="OrthoDB" id="7950977at2"/>
<dbReference type="Proteomes" id="UP000282311">
    <property type="component" value="Unassembled WGS sequence"/>
</dbReference>
<evidence type="ECO:0000256" key="1">
    <source>
        <dbReference type="SAM" id="MobiDB-lite"/>
    </source>
</evidence>
<dbReference type="Gene3D" id="1.10.150.20">
    <property type="entry name" value="5' to 3' exonuclease, C-terminal subdomain"/>
    <property type="match status" value="1"/>
</dbReference>
<keyword evidence="3" id="KW-1185">Reference proteome</keyword>
<evidence type="ECO:0000313" key="2">
    <source>
        <dbReference type="EMBL" id="RKN79225.1"/>
    </source>
</evidence>
<dbReference type="SUPFAM" id="SSF47789">
    <property type="entry name" value="C-terminal domain of RNA polymerase alpha subunit"/>
    <property type="match status" value="1"/>
</dbReference>
<dbReference type="EMBL" id="RBAH01000016">
    <property type="protein sequence ID" value="RKN79225.1"/>
    <property type="molecule type" value="Genomic_DNA"/>
</dbReference>
<keyword evidence="2" id="KW-0238">DNA-binding</keyword>
<dbReference type="GO" id="GO:0003677">
    <property type="term" value="F:DNA binding"/>
    <property type="evidence" value="ECO:0007669"/>
    <property type="project" value="UniProtKB-KW"/>
</dbReference>
<evidence type="ECO:0000313" key="3">
    <source>
        <dbReference type="Proteomes" id="UP000282311"/>
    </source>
</evidence>
<dbReference type="RefSeq" id="WP_120749280.1">
    <property type="nucleotide sequence ID" value="NZ_RBAH01000016.1"/>
</dbReference>
<reference evidence="2 3" key="1">
    <citation type="journal article" date="2007" name="Int. J. Syst. Evol. Microbiol.">
        <title>Paenibacillus ginsengarvi sp. nov., isolated from soil from ginseng cultivation.</title>
        <authorList>
            <person name="Yoon M.H."/>
            <person name="Ten L.N."/>
            <person name="Im W.T."/>
        </authorList>
    </citation>
    <scope>NUCLEOTIDE SEQUENCE [LARGE SCALE GENOMIC DNA]</scope>
    <source>
        <strain evidence="2 3">KCTC 13059</strain>
    </source>
</reference>
<proteinExistence type="predicted"/>
<comment type="caution">
    <text evidence="2">The sequence shown here is derived from an EMBL/GenBank/DDBJ whole genome shotgun (WGS) entry which is preliminary data.</text>
</comment>
<feature type="region of interest" description="Disordered" evidence="1">
    <location>
        <begin position="1"/>
        <end position="22"/>
    </location>
</feature>
<dbReference type="AlphaFoldDB" id="A0A3B0C0A0"/>
<accession>A0A3B0C0A0</accession>
<organism evidence="2 3">
    <name type="scientific">Paenibacillus ginsengarvi</name>
    <dbReference type="NCBI Taxonomy" id="400777"/>
    <lineage>
        <taxon>Bacteria</taxon>
        <taxon>Bacillati</taxon>
        <taxon>Bacillota</taxon>
        <taxon>Bacilli</taxon>
        <taxon>Bacillales</taxon>
        <taxon>Paenibacillaceae</taxon>
        <taxon>Paenibacillus</taxon>
    </lineage>
</organism>
<name>A0A3B0C0A0_9BACL</name>
<sequence length="84" mass="8898">MSETKRAGQASAPGAGESVSDFPASLAKPALRALVGAGYTRLTQLAQLKKTDLLKLHGMGPKAMEQLRLALEEKGLSFADEERS</sequence>